<feature type="domain" description="Cytochrome c" evidence="6">
    <location>
        <begin position="55"/>
        <end position="154"/>
    </location>
</feature>
<dbReference type="EMBL" id="CP048222">
    <property type="protein sequence ID" value="QHT68953.1"/>
    <property type="molecule type" value="Genomic_DNA"/>
</dbReference>
<gene>
    <name evidence="7" type="ORF">GXP67_21025</name>
</gene>
<dbReference type="GO" id="GO:0020037">
    <property type="term" value="F:heme binding"/>
    <property type="evidence" value="ECO:0007669"/>
    <property type="project" value="InterPro"/>
</dbReference>
<sequence length="303" mass="33507">MKTIKKIGKWMGYALVSILLICLALYGYIYWNIEQRLNKVYPTATPAITIPSDSASIARGEHLFVVHGCKDCHGTDLKGRYITDETLIGKVAAQNITKGKGGLPVDYTDQDWLRVLKHGVNREGKTLIIMPANETTKLADNDLADIIAYCKSRPPKDNELDKNPELGPVLKALIAFDKLELLPAEHIDHQLNPIAEKKAEVSVEYGAYLTTNCAACHRTNFQGGPPLAPGAPEVPNITSSGRVGKWSETEFMQTLRTGTTPDGHKIDSTQMPWPRTREFSDVELKAVREFLLSLPKAETLVAK</sequence>
<organism evidence="7 8">
    <name type="scientific">Rhodocytophaga rosea</name>
    <dbReference type="NCBI Taxonomy" id="2704465"/>
    <lineage>
        <taxon>Bacteria</taxon>
        <taxon>Pseudomonadati</taxon>
        <taxon>Bacteroidota</taxon>
        <taxon>Cytophagia</taxon>
        <taxon>Cytophagales</taxon>
        <taxon>Rhodocytophagaceae</taxon>
        <taxon>Rhodocytophaga</taxon>
    </lineage>
</organism>
<feature type="transmembrane region" description="Helical" evidence="5">
    <location>
        <begin position="12"/>
        <end position="31"/>
    </location>
</feature>
<evidence type="ECO:0000256" key="4">
    <source>
        <dbReference type="PROSITE-ProRule" id="PRU00433"/>
    </source>
</evidence>
<keyword evidence="5" id="KW-1133">Transmembrane helix</keyword>
<evidence type="ECO:0000259" key="6">
    <source>
        <dbReference type="PROSITE" id="PS51007"/>
    </source>
</evidence>
<keyword evidence="5" id="KW-0812">Transmembrane</keyword>
<dbReference type="InterPro" id="IPR036909">
    <property type="entry name" value="Cyt_c-like_dom_sf"/>
</dbReference>
<dbReference type="KEGG" id="rhoz:GXP67_21025"/>
<dbReference type="RefSeq" id="WP_162444950.1">
    <property type="nucleotide sequence ID" value="NZ_CP048222.1"/>
</dbReference>
<dbReference type="PANTHER" id="PTHR35008:SF8">
    <property type="entry name" value="ALCOHOL DEHYDROGENASE CYTOCHROME C SUBUNIT"/>
    <property type="match status" value="1"/>
</dbReference>
<dbReference type="SUPFAM" id="SSF46626">
    <property type="entry name" value="Cytochrome c"/>
    <property type="match status" value="2"/>
</dbReference>
<keyword evidence="1 4" id="KW-0349">Heme</keyword>
<evidence type="ECO:0000313" key="7">
    <source>
        <dbReference type="EMBL" id="QHT68953.1"/>
    </source>
</evidence>
<protein>
    <submittedName>
        <fullName evidence="7">Cytochrome c</fullName>
    </submittedName>
</protein>
<accession>A0A6C0GMT9</accession>
<dbReference type="InterPro" id="IPR051459">
    <property type="entry name" value="Cytochrome_c-type_DH"/>
</dbReference>
<dbReference type="Gene3D" id="1.10.760.10">
    <property type="entry name" value="Cytochrome c-like domain"/>
    <property type="match status" value="2"/>
</dbReference>
<dbReference type="PROSITE" id="PS51007">
    <property type="entry name" value="CYTC"/>
    <property type="match status" value="2"/>
</dbReference>
<dbReference type="Proteomes" id="UP000480178">
    <property type="component" value="Chromosome"/>
</dbReference>
<keyword evidence="5" id="KW-0472">Membrane</keyword>
<reference evidence="7 8" key="1">
    <citation type="submission" date="2020-01" db="EMBL/GenBank/DDBJ databases">
        <authorList>
            <person name="Kim M.K."/>
        </authorList>
    </citation>
    <scope>NUCLEOTIDE SEQUENCE [LARGE SCALE GENOMIC DNA]</scope>
    <source>
        <strain evidence="7 8">172606-1</strain>
    </source>
</reference>
<name>A0A6C0GMT9_9BACT</name>
<evidence type="ECO:0000256" key="3">
    <source>
        <dbReference type="ARBA" id="ARBA00023004"/>
    </source>
</evidence>
<keyword evidence="2 4" id="KW-0479">Metal-binding</keyword>
<feature type="domain" description="Cytochrome c" evidence="6">
    <location>
        <begin position="201"/>
        <end position="295"/>
    </location>
</feature>
<dbReference type="AlphaFoldDB" id="A0A6C0GMT9"/>
<evidence type="ECO:0000256" key="1">
    <source>
        <dbReference type="ARBA" id="ARBA00022617"/>
    </source>
</evidence>
<evidence type="ECO:0000313" key="8">
    <source>
        <dbReference type="Proteomes" id="UP000480178"/>
    </source>
</evidence>
<proteinExistence type="predicted"/>
<dbReference type="GO" id="GO:0046872">
    <property type="term" value="F:metal ion binding"/>
    <property type="evidence" value="ECO:0007669"/>
    <property type="project" value="UniProtKB-KW"/>
</dbReference>
<dbReference type="PANTHER" id="PTHR35008">
    <property type="entry name" value="BLL4482 PROTEIN-RELATED"/>
    <property type="match status" value="1"/>
</dbReference>
<dbReference type="InterPro" id="IPR009056">
    <property type="entry name" value="Cyt_c-like_dom"/>
</dbReference>
<evidence type="ECO:0000256" key="5">
    <source>
        <dbReference type="SAM" id="Phobius"/>
    </source>
</evidence>
<evidence type="ECO:0000256" key="2">
    <source>
        <dbReference type="ARBA" id="ARBA00022723"/>
    </source>
</evidence>
<dbReference type="GO" id="GO:0009055">
    <property type="term" value="F:electron transfer activity"/>
    <property type="evidence" value="ECO:0007669"/>
    <property type="project" value="InterPro"/>
</dbReference>
<keyword evidence="8" id="KW-1185">Reference proteome</keyword>
<keyword evidence="3 4" id="KW-0408">Iron</keyword>
<dbReference type="Pfam" id="PF00034">
    <property type="entry name" value="Cytochrom_C"/>
    <property type="match status" value="2"/>
</dbReference>